<dbReference type="GO" id="GO:0043810">
    <property type="term" value="F:ornithine-acyl [acyl carrier protein] N-acyltransferase activity"/>
    <property type="evidence" value="ECO:0007669"/>
    <property type="project" value="UniProtKB-EC"/>
</dbReference>
<keyword evidence="3" id="KW-0808">Transferase</keyword>
<dbReference type="SUPFAM" id="SSF55729">
    <property type="entry name" value="Acyl-CoA N-acyltransferases (Nat)"/>
    <property type="match status" value="1"/>
</dbReference>
<comment type="similarity">
    <text evidence="6">Belongs to the acetyltransferase family. OlsB subfamily.</text>
</comment>
<reference evidence="12" key="1">
    <citation type="submission" date="2017-04" db="EMBL/GenBank/DDBJ databases">
        <authorList>
            <person name="Varghese N."/>
            <person name="Submissions S."/>
        </authorList>
    </citation>
    <scope>NUCLEOTIDE SEQUENCE [LARGE SCALE GENOMIC DNA]</scope>
    <source>
        <strain evidence="12">DSM 23072</strain>
    </source>
</reference>
<evidence type="ECO:0000256" key="5">
    <source>
        <dbReference type="ARBA" id="ARBA00023315"/>
    </source>
</evidence>
<dbReference type="EMBL" id="FWWV01000039">
    <property type="protein sequence ID" value="SMB87914.1"/>
    <property type="molecule type" value="Genomic_DNA"/>
</dbReference>
<keyword evidence="12" id="KW-1185">Reference proteome</keyword>
<dbReference type="RefSeq" id="WP_084257656.1">
    <property type="nucleotide sequence ID" value="NZ_FWWV01000039.1"/>
</dbReference>
<dbReference type="Gene3D" id="3.40.630.30">
    <property type="match status" value="1"/>
</dbReference>
<evidence type="ECO:0000256" key="10">
    <source>
        <dbReference type="ARBA" id="ARBA00047785"/>
    </source>
</evidence>
<evidence type="ECO:0000256" key="6">
    <source>
        <dbReference type="ARBA" id="ARBA00038095"/>
    </source>
</evidence>
<dbReference type="PANTHER" id="PTHR37323">
    <property type="entry name" value="GCN5-RELATED N-ACETYLTRANSFERASE"/>
    <property type="match status" value="1"/>
</dbReference>
<name>A0A1W1V4H9_9PAST</name>
<keyword evidence="4" id="KW-0443">Lipid metabolism</keyword>
<dbReference type="Proteomes" id="UP000192408">
    <property type="component" value="Unassembled WGS sequence"/>
</dbReference>
<gene>
    <name evidence="11" type="ORF">SAMN05660772_02764</name>
</gene>
<keyword evidence="2" id="KW-0444">Lipid biosynthesis</keyword>
<proteinExistence type="inferred from homology"/>
<evidence type="ECO:0000256" key="2">
    <source>
        <dbReference type="ARBA" id="ARBA00022516"/>
    </source>
</evidence>
<evidence type="ECO:0000313" key="11">
    <source>
        <dbReference type="EMBL" id="SMB87914.1"/>
    </source>
</evidence>
<dbReference type="Pfam" id="PF13444">
    <property type="entry name" value="Acetyltransf_5"/>
    <property type="match status" value="1"/>
</dbReference>
<dbReference type="GO" id="GO:0006629">
    <property type="term" value="P:lipid metabolic process"/>
    <property type="evidence" value="ECO:0007669"/>
    <property type="project" value="UniProtKB-KW"/>
</dbReference>
<dbReference type="AlphaFoldDB" id="A0A1W1V4H9"/>
<dbReference type="PANTHER" id="PTHR37323:SF1">
    <property type="entry name" value="L-ORNITHINE N(ALPHA)-ACYLTRANSFERASE"/>
    <property type="match status" value="1"/>
</dbReference>
<comment type="pathway">
    <text evidence="1">Lipid metabolism.</text>
</comment>
<evidence type="ECO:0000313" key="12">
    <source>
        <dbReference type="Proteomes" id="UP000192408"/>
    </source>
</evidence>
<evidence type="ECO:0000256" key="8">
    <source>
        <dbReference type="ARBA" id="ARBA00039866"/>
    </source>
</evidence>
<dbReference type="InterPro" id="IPR052351">
    <property type="entry name" value="Ornithine_N-alpha-AT"/>
</dbReference>
<protein>
    <recommendedName>
        <fullName evidence="8">L-ornithine N(alpha)-acyltransferase</fullName>
        <ecNumber evidence="7">2.3.2.30</ecNumber>
    </recommendedName>
</protein>
<evidence type="ECO:0000256" key="3">
    <source>
        <dbReference type="ARBA" id="ARBA00022679"/>
    </source>
</evidence>
<dbReference type="InterPro" id="IPR016181">
    <property type="entry name" value="Acyl_CoA_acyltransferase"/>
</dbReference>
<comment type="function">
    <text evidence="9">Catalyzes the first step in the biosynthesis of ornithine lipids, which are phosphorus-free membrane lipids. Catalyzes the 3-hydroxyacyl-acyl carrier protein-dependent acylation of ornithine to form lyso-ornithine lipid (LOL).</text>
</comment>
<evidence type="ECO:0000256" key="7">
    <source>
        <dbReference type="ARBA" id="ARBA00039058"/>
    </source>
</evidence>
<accession>A0A1W1V4H9</accession>
<dbReference type="STRING" id="1122938.SAMN05660772_02764"/>
<keyword evidence="5" id="KW-0012">Acyltransferase</keyword>
<evidence type="ECO:0000256" key="9">
    <source>
        <dbReference type="ARBA" id="ARBA00045724"/>
    </source>
</evidence>
<sequence>MLQHHIEQHSVIDNQRLVVTLASTQAEIEDAQRLRYEIFALEMGAKINSVNGLDIDKYDEHCQHLIVRDEDNGRVVGCYRLLTIDGARKVGGWYSAGEFDLSRIEHILDRTVELGRACVHKDYRNGGVVMLLWSGLIKFMHLENLSYMIGCGSISMSDGGHMAASLYRKLEKKYLSPLEYRVFPHVPVQLDKLKQDLEVSTPALIKGYLRAGAYICGEPAWDPDFNSADVLIMMPITRLDERYLKHFCR</sequence>
<organism evidence="11 12">
    <name type="scientific">Pasteurella testudinis DSM 23072</name>
    <dbReference type="NCBI Taxonomy" id="1122938"/>
    <lineage>
        <taxon>Bacteria</taxon>
        <taxon>Pseudomonadati</taxon>
        <taxon>Pseudomonadota</taxon>
        <taxon>Gammaproteobacteria</taxon>
        <taxon>Pasteurellales</taxon>
        <taxon>Pasteurellaceae</taxon>
        <taxon>Pasteurella</taxon>
    </lineage>
</organism>
<evidence type="ECO:0000256" key="4">
    <source>
        <dbReference type="ARBA" id="ARBA00023098"/>
    </source>
</evidence>
<comment type="catalytic activity">
    <reaction evidence="10">
        <text>a (3R)-hydroxyacyl-[ACP] + L-ornithine = a lyso-ornithine lipid + holo-[ACP] + H(+)</text>
        <dbReference type="Rhea" id="RHEA:20633"/>
        <dbReference type="Rhea" id="RHEA-COMP:9685"/>
        <dbReference type="Rhea" id="RHEA-COMP:9945"/>
        <dbReference type="ChEBI" id="CHEBI:15378"/>
        <dbReference type="ChEBI" id="CHEBI:46911"/>
        <dbReference type="ChEBI" id="CHEBI:64479"/>
        <dbReference type="ChEBI" id="CHEBI:78827"/>
        <dbReference type="ChEBI" id="CHEBI:138482"/>
        <dbReference type="EC" id="2.3.2.30"/>
    </reaction>
    <physiologicalReaction direction="left-to-right" evidence="10">
        <dbReference type="Rhea" id="RHEA:20634"/>
    </physiologicalReaction>
</comment>
<dbReference type="EC" id="2.3.2.30" evidence="7"/>
<evidence type="ECO:0000256" key="1">
    <source>
        <dbReference type="ARBA" id="ARBA00005189"/>
    </source>
</evidence>